<dbReference type="Proteomes" id="UP001627284">
    <property type="component" value="Unassembled WGS sequence"/>
</dbReference>
<accession>A0ABD2QZG9</accession>
<evidence type="ECO:0000313" key="1">
    <source>
        <dbReference type="EMBL" id="KAL3324056.1"/>
    </source>
</evidence>
<gene>
    <name evidence="1" type="ORF">AABB24_038303</name>
</gene>
<comment type="caution">
    <text evidence="1">The sequence shown here is derived from an EMBL/GenBank/DDBJ whole genome shotgun (WGS) entry which is preliminary data.</text>
</comment>
<dbReference type="AlphaFoldDB" id="A0ABD2QZG9"/>
<keyword evidence="2" id="KW-1185">Reference proteome</keyword>
<dbReference type="EMBL" id="JBJKTR010000023">
    <property type="protein sequence ID" value="KAL3324056.1"/>
    <property type="molecule type" value="Genomic_DNA"/>
</dbReference>
<organism evidence="1 2">
    <name type="scientific">Solanum stoloniferum</name>
    <dbReference type="NCBI Taxonomy" id="62892"/>
    <lineage>
        <taxon>Eukaryota</taxon>
        <taxon>Viridiplantae</taxon>
        <taxon>Streptophyta</taxon>
        <taxon>Embryophyta</taxon>
        <taxon>Tracheophyta</taxon>
        <taxon>Spermatophyta</taxon>
        <taxon>Magnoliopsida</taxon>
        <taxon>eudicotyledons</taxon>
        <taxon>Gunneridae</taxon>
        <taxon>Pentapetalae</taxon>
        <taxon>asterids</taxon>
        <taxon>lamiids</taxon>
        <taxon>Solanales</taxon>
        <taxon>Solanaceae</taxon>
        <taxon>Solanoideae</taxon>
        <taxon>Solaneae</taxon>
        <taxon>Solanum</taxon>
    </lineage>
</organism>
<name>A0ABD2QZG9_9SOLN</name>
<protein>
    <submittedName>
        <fullName evidence="1">Uncharacterized protein</fullName>
    </submittedName>
</protein>
<sequence>MDHVVRAWRSVAWMGYLAFSFREDPMPSSTCRYSTRALKGQGVNHYLKQFKFSHGSLEYYSCGYKIIRELMRDEEIIERGSSVGDYDDSLTDPYAETMLRHDEYSDRPFVVDREFVVLGK</sequence>
<reference evidence="1 2" key="1">
    <citation type="submission" date="2024-05" db="EMBL/GenBank/DDBJ databases">
        <title>De novo assembly of an allotetraploid wild potato.</title>
        <authorList>
            <person name="Hosaka A.J."/>
        </authorList>
    </citation>
    <scope>NUCLEOTIDE SEQUENCE [LARGE SCALE GENOMIC DNA]</scope>
    <source>
        <tissue evidence="1">Young leaves</tissue>
    </source>
</reference>
<evidence type="ECO:0000313" key="2">
    <source>
        <dbReference type="Proteomes" id="UP001627284"/>
    </source>
</evidence>
<proteinExistence type="predicted"/>